<dbReference type="PANTHER" id="PTHR14255">
    <property type="entry name" value="CEREBLON"/>
    <property type="match status" value="1"/>
</dbReference>
<feature type="transmembrane region" description="Helical" evidence="7">
    <location>
        <begin position="506"/>
        <end position="525"/>
    </location>
</feature>
<feature type="transmembrane region" description="Helical" evidence="7">
    <location>
        <begin position="763"/>
        <end position="784"/>
    </location>
</feature>
<evidence type="ECO:0000313" key="9">
    <source>
        <dbReference type="Proteomes" id="UP000077202"/>
    </source>
</evidence>
<feature type="transmembrane region" description="Helical" evidence="7">
    <location>
        <begin position="796"/>
        <end position="818"/>
    </location>
</feature>
<proteinExistence type="inferred from homology"/>
<name>A0A176W764_MARPO</name>
<evidence type="ECO:0000256" key="7">
    <source>
        <dbReference type="SAM" id="Phobius"/>
    </source>
</evidence>
<dbReference type="EMBL" id="LVLJ01001802">
    <property type="protein sequence ID" value="OAE27966.1"/>
    <property type="molecule type" value="Genomic_DNA"/>
</dbReference>
<feature type="transmembrane region" description="Helical" evidence="7">
    <location>
        <begin position="698"/>
        <end position="723"/>
    </location>
</feature>
<comment type="subcellular location">
    <subcellularLocation>
        <location evidence="1">Membrane</location>
        <topology evidence="1">Multi-pass membrane protein</topology>
    </subcellularLocation>
</comment>
<keyword evidence="9" id="KW-1185">Reference proteome</keyword>
<feature type="region of interest" description="Disordered" evidence="6">
    <location>
        <begin position="333"/>
        <end position="371"/>
    </location>
</feature>
<keyword evidence="3 7" id="KW-0812">Transmembrane</keyword>
<dbReference type="Pfam" id="PF01925">
    <property type="entry name" value="TauE"/>
    <property type="match status" value="2"/>
</dbReference>
<dbReference type="AlphaFoldDB" id="A0A176W764"/>
<evidence type="ECO:0000256" key="4">
    <source>
        <dbReference type="ARBA" id="ARBA00022989"/>
    </source>
</evidence>
<feature type="transmembrane region" description="Helical" evidence="7">
    <location>
        <begin position="735"/>
        <end position="757"/>
    </location>
</feature>
<accession>A0A176W764</accession>
<evidence type="ECO:0008006" key="10">
    <source>
        <dbReference type="Google" id="ProtNLM"/>
    </source>
</evidence>
<keyword evidence="4 7" id="KW-1133">Transmembrane helix</keyword>
<feature type="compositionally biased region" description="Basic and acidic residues" evidence="6">
    <location>
        <begin position="63"/>
        <end position="77"/>
    </location>
</feature>
<organism evidence="8 9">
    <name type="scientific">Marchantia polymorpha subsp. ruderalis</name>
    <dbReference type="NCBI Taxonomy" id="1480154"/>
    <lineage>
        <taxon>Eukaryota</taxon>
        <taxon>Viridiplantae</taxon>
        <taxon>Streptophyta</taxon>
        <taxon>Embryophyta</taxon>
        <taxon>Marchantiophyta</taxon>
        <taxon>Marchantiopsida</taxon>
        <taxon>Marchantiidae</taxon>
        <taxon>Marchantiales</taxon>
        <taxon>Marchantiaceae</taxon>
        <taxon>Marchantia</taxon>
    </lineage>
</organism>
<feature type="compositionally biased region" description="Low complexity" evidence="6">
    <location>
        <begin position="240"/>
        <end position="250"/>
    </location>
</feature>
<feature type="region of interest" description="Disordered" evidence="6">
    <location>
        <begin position="1"/>
        <end position="164"/>
    </location>
</feature>
<dbReference type="GO" id="GO:0016020">
    <property type="term" value="C:membrane"/>
    <property type="evidence" value="ECO:0007669"/>
    <property type="project" value="UniProtKB-SubCell"/>
</dbReference>
<feature type="transmembrane region" description="Helical" evidence="7">
    <location>
        <begin position="607"/>
        <end position="626"/>
    </location>
</feature>
<reference evidence="8" key="1">
    <citation type="submission" date="2016-03" db="EMBL/GenBank/DDBJ databases">
        <title>Mechanisms controlling the formation of the plant cell surface in tip-growing cells are functionally conserved among land plants.</title>
        <authorList>
            <person name="Honkanen S."/>
            <person name="Jones V.A."/>
            <person name="Morieri G."/>
            <person name="Champion C."/>
            <person name="Hetherington A.J."/>
            <person name="Kelly S."/>
            <person name="Saint-Marcoux D."/>
            <person name="Proust H."/>
            <person name="Prescott H."/>
            <person name="Dolan L."/>
        </authorList>
    </citation>
    <scope>NUCLEOTIDE SEQUENCE [LARGE SCALE GENOMIC DNA]</scope>
    <source>
        <tissue evidence="8">Whole gametophyte</tissue>
    </source>
</reference>
<feature type="compositionally biased region" description="Basic and acidic residues" evidence="6">
    <location>
        <begin position="224"/>
        <end position="235"/>
    </location>
</feature>
<evidence type="ECO:0000256" key="6">
    <source>
        <dbReference type="SAM" id="MobiDB-lite"/>
    </source>
</evidence>
<comment type="similarity">
    <text evidence="2">Belongs to the 4-toluene sulfonate uptake permease (TSUP) (TC 2.A.102) family.</text>
</comment>
<feature type="region of interest" description="Disordered" evidence="6">
    <location>
        <begin position="179"/>
        <end position="252"/>
    </location>
</feature>
<feature type="transmembrane region" description="Helical" evidence="7">
    <location>
        <begin position="313"/>
        <end position="331"/>
    </location>
</feature>
<evidence type="ECO:0000313" key="8">
    <source>
        <dbReference type="EMBL" id="OAE27966.1"/>
    </source>
</evidence>
<protein>
    <recommendedName>
        <fullName evidence="10">Sulfite exporter TauE/SafE family protein</fullName>
    </recommendedName>
</protein>
<comment type="caution">
    <text evidence="8">The sequence shown here is derived from an EMBL/GenBank/DDBJ whole genome shotgun (WGS) entry which is preliminary data.</text>
</comment>
<dbReference type="GO" id="GO:0016567">
    <property type="term" value="P:protein ubiquitination"/>
    <property type="evidence" value="ECO:0007669"/>
    <property type="project" value="TreeGrafter"/>
</dbReference>
<dbReference type="InterPro" id="IPR002781">
    <property type="entry name" value="TM_pro_TauE-like"/>
</dbReference>
<evidence type="ECO:0000256" key="5">
    <source>
        <dbReference type="ARBA" id="ARBA00023136"/>
    </source>
</evidence>
<evidence type="ECO:0000256" key="1">
    <source>
        <dbReference type="ARBA" id="ARBA00004141"/>
    </source>
</evidence>
<evidence type="ECO:0000256" key="3">
    <source>
        <dbReference type="ARBA" id="ARBA00022692"/>
    </source>
</evidence>
<feature type="transmembrane region" description="Helical" evidence="7">
    <location>
        <begin position="406"/>
        <end position="434"/>
    </location>
</feature>
<gene>
    <name evidence="8" type="ORF">AXG93_319s1110</name>
</gene>
<dbReference type="PANTHER" id="PTHR14255:SF3">
    <property type="entry name" value="SULFITE EXPORTER TAUE_SAFE FAMILY PROTEIN 5-RELATED"/>
    <property type="match status" value="1"/>
</dbReference>
<dbReference type="GO" id="GO:0031464">
    <property type="term" value="C:Cul4A-RING E3 ubiquitin ligase complex"/>
    <property type="evidence" value="ECO:0007669"/>
    <property type="project" value="TreeGrafter"/>
</dbReference>
<sequence length="836" mass="91222">MLNHVARLVGMRNPSGMRTDTFNRDVRCTGNRIRSRNATGDGHWSTQLVRNRNSRAPRPPGARGREKSVADSSREQPHPAPRYPRHDVRNRRGCTVLPLATDPPLPTTAHKPLSRRPSGAGPVLTQCAGPSLSFPPRGARVDARRTAGATSPNHRGARRSRKSNSILFEDISSFPHLPSVIGTRRARRRRKDEERRRRRRRGGREPNGESDESFESGNLESDGANERQGVDDLNVRNRGRAPSSSAAAGPREGREVVAGILGLRRLPSFLPCSRWSNSRWDRRRKEGRGELRSWSVMTTAGTMVVARPRVSRWMLLSCAAVLVLAHMASAASHSSSRKEGAAGGWSPREREWSEDESSGATGTEEVNRGESKSWLPGLKRLSDRIFQLAEEEQHWPVLKLTQVRTILGIIFGGIGAGLSSAGGLGGGGLFVPLFNLMLQFDPKTSAALSNFMILGGSIVNLFINLQQHHPVHKHKPVIDFDVLLLMQPNMLLGISVGVILNVVFPAWLITASLAVVLGYMTVHSFSGGAKRWKRETQQNLARRRALEAPPVAISSSTTSIEDEAAPKLGFRAGKDEGAHSDSLTKPLLEAEAGAGEEARPKLRLFPWNKILALIFVWLAFFSVQVLRGGKGGQSILGFEQCGLGYWLITASQLPLALIITAWTISQLRHATHGTPKSNERKSGDIHEVGYVLGPEAAVLFPSMALVAGVLGGMLGIGGGMIINPLLFTVGMLPQVTAATCASMVFFSSSMSVLQYWLMGRIPIHYAVIAGVLCAIFSWFGITIVHKLIDKYNRASLIVFSVASVMGVSAVLMCGFGGWDVWQQYEGGAYMGFHYPC</sequence>
<dbReference type="Proteomes" id="UP000077202">
    <property type="component" value="Unassembled WGS sequence"/>
</dbReference>
<feature type="transmembrane region" description="Helical" evidence="7">
    <location>
        <begin position="446"/>
        <end position="465"/>
    </location>
</feature>
<feature type="compositionally biased region" description="Basic residues" evidence="6">
    <location>
        <begin position="184"/>
        <end position="202"/>
    </location>
</feature>
<keyword evidence="5 7" id="KW-0472">Membrane</keyword>
<evidence type="ECO:0000256" key="2">
    <source>
        <dbReference type="ARBA" id="ARBA00009142"/>
    </source>
</evidence>